<accession>A0A521DR51</accession>
<organism evidence="1 2">
    <name type="scientific">Pedobacter westerhofensis</name>
    <dbReference type="NCBI Taxonomy" id="425512"/>
    <lineage>
        <taxon>Bacteria</taxon>
        <taxon>Pseudomonadati</taxon>
        <taxon>Bacteroidota</taxon>
        <taxon>Sphingobacteriia</taxon>
        <taxon>Sphingobacteriales</taxon>
        <taxon>Sphingobacteriaceae</taxon>
        <taxon>Pedobacter</taxon>
    </lineage>
</organism>
<dbReference type="Proteomes" id="UP000320300">
    <property type="component" value="Unassembled WGS sequence"/>
</dbReference>
<proteinExistence type="predicted"/>
<keyword evidence="2" id="KW-1185">Reference proteome</keyword>
<dbReference type="AlphaFoldDB" id="A0A521DR51"/>
<reference evidence="1 2" key="1">
    <citation type="submission" date="2017-05" db="EMBL/GenBank/DDBJ databases">
        <authorList>
            <person name="Varghese N."/>
            <person name="Submissions S."/>
        </authorList>
    </citation>
    <scope>NUCLEOTIDE SEQUENCE [LARGE SCALE GENOMIC DNA]</scope>
    <source>
        <strain evidence="1 2">DSM 19036</strain>
    </source>
</reference>
<gene>
    <name evidence="1" type="ORF">SAMN06265348_10666</name>
</gene>
<evidence type="ECO:0000313" key="1">
    <source>
        <dbReference type="EMBL" id="SMO73581.1"/>
    </source>
</evidence>
<evidence type="ECO:0000313" key="2">
    <source>
        <dbReference type="Proteomes" id="UP000320300"/>
    </source>
</evidence>
<protein>
    <submittedName>
        <fullName evidence="1">Uncharacterized protein</fullName>
    </submittedName>
</protein>
<dbReference type="EMBL" id="FXTN01000006">
    <property type="protein sequence ID" value="SMO73581.1"/>
    <property type="molecule type" value="Genomic_DNA"/>
</dbReference>
<sequence length="86" mass="9859">MEPAIFTTISFIKLRSSLTRLVVSYVIDFGYFNKLTEDSIAQTQTPPNLKITYQGEYHSVKVVLTNFFVPNLSQKELFKLIIKSPV</sequence>
<name>A0A521DR51_9SPHI</name>